<evidence type="ECO:0000313" key="2">
    <source>
        <dbReference type="Proteomes" id="UP000886998"/>
    </source>
</evidence>
<evidence type="ECO:0000313" key="1">
    <source>
        <dbReference type="EMBL" id="GFY45923.1"/>
    </source>
</evidence>
<feature type="non-terminal residue" evidence="1">
    <location>
        <position position="1"/>
    </location>
</feature>
<comment type="caution">
    <text evidence="1">The sequence shown here is derived from an EMBL/GenBank/DDBJ whole genome shotgun (WGS) entry which is preliminary data.</text>
</comment>
<accession>A0A8X6X2T7</accession>
<proteinExistence type="predicted"/>
<dbReference type="EMBL" id="BMAV01005130">
    <property type="protein sequence ID" value="GFY45923.1"/>
    <property type="molecule type" value="Genomic_DNA"/>
</dbReference>
<reference evidence="1" key="1">
    <citation type="submission" date="2020-08" db="EMBL/GenBank/DDBJ databases">
        <title>Multicomponent nature underlies the extraordinary mechanical properties of spider dragline silk.</title>
        <authorList>
            <person name="Kono N."/>
            <person name="Nakamura H."/>
            <person name="Mori M."/>
            <person name="Yoshida Y."/>
            <person name="Ohtoshi R."/>
            <person name="Malay A.D."/>
            <person name="Moran D.A.P."/>
            <person name="Tomita M."/>
            <person name="Numata K."/>
            <person name="Arakawa K."/>
        </authorList>
    </citation>
    <scope>NUCLEOTIDE SEQUENCE</scope>
</reference>
<dbReference type="AlphaFoldDB" id="A0A8X6X2T7"/>
<organism evidence="1 2">
    <name type="scientific">Trichonephila inaurata madagascariensis</name>
    <dbReference type="NCBI Taxonomy" id="2747483"/>
    <lineage>
        <taxon>Eukaryota</taxon>
        <taxon>Metazoa</taxon>
        <taxon>Ecdysozoa</taxon>
        <taxon>Arthropoda</taxon>
        <taxon>Chelicerata</taxon>
        <taxon>Arachnida</taxon>
        <taxon>Araneae</taxon>
        <taxon>Araneomorphae</taxon>
        <taxon>Entelegynae</taxon>
        <taxon>Araneoidea</taxon>
        <taxon>Nephilidae</taxon>
        <taxon>Trichonephila</taxon>
        <taxon>Trichonephila inaurata</taxon>
    </lineage>
</organism>
<dbReference type="Proteomes" id="UP000886998">
    <property type="component" value="Unassembled WGS sequence"/>
</dbReference>
<protein>
    <submittedName>
        <fullName evidence="1">Uncharacterized protein</fullName>
    </submittedName>
</protein>
<sequence>SFRNLTNLVCTVNVFKGMIASATSKRQIKWKDL</sequence>
<gene>
    <name evidence="1" type="ORF">TNIN_212061</name>
</gene>
<name>A0A8X6X2T7_9ARAC</name>
<keyword evidence="2" id="KW-1185">Reference proteome</keyword>